<proteinExistence type="predicted"/>
<evidence type="ECO:0000256" key="4">
    <source>
        <dbReference type="ARBA" id="ARBA00023136"/>
    </source>
</evidence>
<dbReference type="OrthoDB" id="3945612at2759"/>
<evidence type="ECO:0000256" key="6">
    <source>
        <dbReference type="SAM" id="Phobius"/>
    </source>
</evidence>
<dbReference type="GeneID" id="19400687"/>
<name>R0KI43_EXST2</name>
<evidence type="ECO:0000313" key="8">
    <source>
        <dbReference type="EMBL" id="EOA87692.1"/>
    </source>
</evidence>
<keyword evidence="3 6" id="KW-1133">Transmembrane helix</keyword>
<feature type="signal peptide" evidence="7">
    <location>
        <begin position="1"/>
        <end position="21"/>
    </location>
</feature>
<keyword evidence="4 6" id="KW-0472">Membrane</keyword>
<feature type="compositionally biased region" description="Polar residues" evidence="5">
    <location>
        <begin position="249"/>
        <end position="259"/>
    </location>
</feature>
<dbReference type="AlphaFoldDB" id="R0KI43"/>
<reference evidence="8 9" key="2">
    <citation type="journal article" date="2013" name="PLoS Genet.">
        <title>Comparative genome structure, secondary metabolite, and effector coding capacity across Cochliobolus pathogens.</title>
        <authorList>
            <person name="Condon B.J."/>
            <person name="Leng Y."/>
            <person name="Wu D."/>
            <person name="Bushley K.E."/>
            <person name="Ohm R.A."/>
            <person name="Otillar R."/>
            <person name="Martin J."/>
            <person name="Schackwitz W."/>
            <person name="Grimwood J."/>
            <person name="MohdZainudin N."/>
            <person name="Xue C."/>
            <person name="Wang R."/>
            <person name="Manning V.A."/>
            <person name="Dhillon B."/>
            <person name="Tu Z.J."/>
            <person name="Steffenson B.J."/>
            <person name="Salamov A."/>
            <person name="Sun H."/>
            <person name="Lowry S."/>
            <person name="LaButti K."/>
            <person name="Han J."/>
            <person name="Copeland A."/>
            <person name="Lindquist E."/>
            <person name="Barry K."/>
            <person name="Schmutz J."/>
            <person name="Baker S.E."/>
            <person name="Ciuffetti L.M."/>
            <person name="Grigoriev I.V."/>
            <person name="Zhong S."/>
            <person name="Turgeon B.G."/>
        </authorList>
    </citation>
    <scope>NUCLEOTIDE SEQUENCE [LARGE SCALE GENOMIC DNA]</scope>
    <source>
        <strain evidence="9">28A</strain>
    </source>
</reference>
<feature type="region of interest" description="Disordered" evidence="5">
    <location>
        <begin position="249"/>
        <end position="268"/>
    </location>
</feature>
<feature type="transmembrane region" description="Helical" evidence="6">
    <location>
        <begin position="218"/>
        <end position="241"/>
    </location>
</feature>
<dbReference type="GO" id="GO:0071944">
    <property type="term" value="C:cell periphery"/>
    <property type="evidence" value="ECO:0007669"/>
    <property type="project" value="UniProtKB-ARBA"/>
</dbReference>
<evidence type="ECO:0000313" key="9">
    <source>
        <dbReference type="Proteomes" id="UP000016935"/>
    </source>
</evidence>
<dbReference type="STRING" id="671987.R0KI43"/>
<keyword evidence="9" id="KW-1185">Reference proteome</keyword>
<dbReference type="HOGENOM" id="CLU_070371_0_0_1"/>
<organism evidence="8 9">
    <name type="scientific">Exserohilum turcicum (strain 28A)</name>
    <name type="common">Northern leaf blight fungus</name>
    <name type="synonym">Setosphaeria turcica</name>
    <dbReference type="NCBI Taxonomy" id="671987"/>
    <lineage>
        <taxon>Eukaryota</taxon>
        <taxon>Fungi</taxon>
        <taxon>Dikarya</taxon>
        <taxon>Ascomycota</taxon>
        <taxon>Pezizomycotina</taxon>
        <taxon>Dothideomycetes</taxon>
        <taxon>Pleosporomycetidae</taxon>
        <taxon>Pleosporales</taxon>
        <taxon>Pleosporineae</taxon>
        <taxon>Pleosporaceae</taxon>
        <taxon>Exserohilum</taxon>
    </lineage>
</organism>
<feature type="region of interest" description="Disordered" evidence="5">
    <location>
        <begin position="183"/>
        <end position="203"/>
    </location>
</feature>
<reference evidence="8 9" key="1">
    <citation type="journal article" date="2012" name="PLoS Pathog.">
        <title>Diverse lifestyles and strategies of plant pathogenesis encoded in the genomes of eighteen Dothideomycetes fungi.</title>
        <authorList>
            <person name="Ohm R.A."/>
            <person name="Feau N."/>
            <person name="Henrissat B."/>
            <person name="Schoch C.L."/>
            <person name="Horwitz B.A."/>
            <person name="Barry K.W."/>
            <person name="Condon B.J."/>
            <person name="Copeland A.C."/>
            <person name="Dhillon B."/>
            <person name="Glaser F."/>
            <person name="Hesse C.N."/>
            <person name="Kosti I."/>
            <person name="LaButti K."/>
            <person name="Lindquist E.A."/>
            <person name="Lucas S."/>
            <person name="Salamov A.A."/>
            <person name="Bradshaw R.E."/>
            <person name="Ciuffetti L."/>
            <person name="Hamelin R.C."/>
            <person name="Kema G.H.J."/>
            <person name="Lawrence C."/>
            <person name="Scott J.A."/>
            <person name="Spatafora J.W."/>
            <person name="Turgeon B.G."/>
            <person name="de Wit P.J.G.M."/>
            <person name="Zhong S."/>
            <person name="Goodwin S.B."/>
            <person name="Grigoriev I.V."/>
        </authorList>
    </citation>
    <scope>NUCLEOTIDE SEQUENCE [LARGE SCALE GENOMIC DNA]</scope>
    <source>
        <strain evidence="9">28A</strain>
    </source>
</reference>
<accession>R0KI43</accession>
<dbReference type="EMBL" id="KB908570">
    <property type="protein sequence ID" value="EOA87692.1"/>
    <property type="molecule type" value="Genomic_DNA"/>
</dbReference>
<dbReference type="GO" id="GO:0016020">
    <property type="term" value="C:membrane"/>
    <property type="evidence" value="ECO:0007669"/>
    <property type="project" value="UniProtKB-SubCell"/>
</dbReference>
<evidence type="ECO:0000256" key="5">
    <source>
        <dbReference type="SAM" id="MobiDB-lite"/>
    </source>
</evidence>
<gene>
    <name evidence="8" type="ORF">SETTUDRAFT_168837</name>
</gene>
<protein>
    <submittedName>
        <fullName evidence="8">Uncharacterized protein</fullName>
    </submittedName>
</protein>
<comment type="subcellular location">
    <subcellularLocation>
        <location evidence="1">Membrane</location>
        <topology evidence="1">Single-pass membrane protein</topology>
    </subcellularLocation>
</comment>
<evidence type="ECO:0000256" key="1">
    <source>
        <dbReference type="ARBA" id="ARBA00004167"/>
    </source>
</evidence>
<dbReference type="PANTHER" id="PTHR15549">
    <property type="entry name" value="PAIRED IMMUNOGLOBULIN-LIKE TYPE 2 RECEPTOR"/>
    <property type="match status" value="1"/>
</dbReference>
<evidence type="ECO:0000256" key="3">
    <source>
        <dbReference type="ARBA" id="ARBA00022989"/>
    </source>
</evidence>
<dbReference type="eggNOG" id="ENOG502SD8Y">
    <property type="taxonomic scope" value="Eukaryota"/>
</dbReference>
<evidence type="ECO:0000256" key="2">
    <source>
        <dbReference type="ARBA" id="ARBA00022692"/>
    </source>
</evidence>
<dbReference type="RefSeq" id="XP_008024590.1">
    <property type="nucleotide sequence ID" value="XM_008026399.1"/>
</dbReference>
<dbReference type="Proteomes" id="UP000016935">
    <property type="component" value="Unassembled WGS sequence"/>
</dbReference>
<keyword evidence="7" id="KW-0732">Signal</keyword>
<feature type="chain" id="PRO_5004354218" evidence="7">
    <location>
        <begin position="22"/>
        <end position="310"/>
    </location>
</feature>
<dbReference type="InterPro" id="IPR051694">
    <property type="entry name" value="Immunoregulatory_rcpt-like"/>
</dbReference>
<sequence>MRGDTVSTAFLVFLTASPARAAFTKFMFAGNGGNASRLLTCPGWPFECSPPSVCAFDDRVQDYYCCIAGSEDAVCWKPSQGCQGSSDKKPGGNQRLCGSGNNAFCCLQESEVCTETADQINICWSGLSDPLAKLNATAVNQTAHSLSLAQPSASSYPVSLDALQKLTSTTAATSTTATSSSTASSTLVLSSSTGAPVATPSVTSSVVEKSDSGLSGGAIGGIVGGVVGGLALLGIVGLLVWRRRRNQGNSYAPANSSDMAPSAYGSEAPAEMHAETAVLEKYARNGGSVAEVPAEGILAELSAVEPSHRR</sequence>
<evidence type="ECO:0000256" key="7">
    <source>
        <dbReference type="SAM" id="SignalP"/>
    </source>
</evidence>
<keyword evidence="2 6" id="KW-0812">Transmembrane</keyword>